<evidence type="ECO:0000256" key="3">
    <source>
        <dbReference type="ARBA" id="ARBA00014087"/>
    </source>
</evidence>
<feature type="region of interest" description="Disordered" evidence="8">
    <location>
        <begin position="1"/>
        <end position="26"/>
    </location>
</feature>
<keyword evidence="4 7" id="KW-0175">Coiled coil</keyword>
<evidence type="ECO:0000256" key="2">
    <source>
        <dbReference type="ARBA" id="ARBA00010841"/>
    </source>
</evidence>
<gene>
    <name evidence="10" type="primary">LOC107217390</name>
</gene>
<dbReference type="RefSeq" id="XP_046592728.1">
    <property type="nucleotide sequence ID" value="XM_046736772.1"/>
</dbReference>
<feature type="compositionally biased region" description="Acidic residues" evidence="8">
    <location>
        <begin position="463"/>
        <end position="475"/>
    </location>
</feature>
<dbReference type="GeneID" id="107217390"/>
<evidence type="ECO:0000313" key="9">
    <source>
        <dbReference type="Proteomes" id="UP000829291"/>
    </source>
</evidence>
<evidence type="ECO:0000256" key="8">
    <source>
        <dbReference type="SAM" id="MobiDB-lite"/>
    </source>
</evidence>
<evidence type="ECO:0000256" key="5">
    <source>
        <dbReference type="ARBA" id="ARBA00023069"/>
    </source>
</evidence>
<sequence>MPKKDKKDKKDKKEKKEKKKNVLNEKDTWTKNDCRVRTRNEELESEIEVLKQEVRQLEEDRADVVAHLELVLRQKVEEANELSERLAALEELRKEEQAAFKKREAALELEYRNMENTLSAEVKLAAGKLNALEDWRTARIDLLRKFEIQEEQMTEQEERHKRLLYEAEKELIINKARMKTEMEERLMELAQNFRDATNIRIADATHRAIRENIALNKELDAMLQVCKDLDWKTKECKEKNRTLKLQASLYENEAKMALNKTLKQNRTIEKLAKEHYKMTLECGKLQRTEAKVHRIEQLTQEYKDKCQYVEDKVKILEQHTQQAKNNEAQVMKELSANCDEINRLNKILYDARKCVTEALKIQAASSDEIICTACYPDIKERLLCSLLEILSNELAASEEGSQSPMRSTHIKNSQYTLGDLGLVPSRQIVNEQVLSEEEKIGEGDNELEKEDEENIATGLEDKVEVEEEAVAESDTEEPRKIPSCLLTSDSQISNVSSPQETPSELSSHEPDIDV</sequence>
<dbReference type="InterPro" id="IPR038844">
    <property type="entry name" value="CFAP157"/>
</dbReference>
<reference evidence="10" key="1">
    <citation type="submission" date="2025-08" db="UniProtKB">
        <authorList>
            <consortium name="RefSeq"/>
        </authorList>
    </citation>
    <scope>IDENTIFICATION</scope>
    <source>
        <tissue evidence="10">Thorax and Abdomen</tissue>
    </source>
</reference>
<feature type="compositionally biased region" description="Basic residues" evidence="8">
    <location>
        <begin position="1"/>
        <end position="19"/>
    </location>
</feature>
<organism evidence="9 10">
    <name type="scientific">Neodiprion lecontei</name>
    <name type="common">Redheaded pine sawfly</name>
    <dbReference type="NCBI Taxonomy" id="441921"/>
    <lineage>
        <taxon>Eukaryota</taxon>
        <taxon>Metazoa</taxon>
        <taxon>Ecdysozoa</taxon>
        <taxon>Arthropoda</taxon>
        <taxon>Hexapoda</taxon>
        <taxon>Insecta</taxon>
        <taxon>Pterygota</taxon>
        <taxon>Neoptera</taxon>
        <taxon>Endopterygota</taxon>
        <taxon>Hymenoptera</taxon>
        <taxon>Tenthredinoidea</taxon>
        <taxon>Diprionidae</taxon>
        <taxon>Diprioninae</taxon>
        <taxon>Neodiprion</taxon>
    </lineage>
</organism>
<evidence type="ECO:0000313" key="10">
    <source>
        <dbReference type="RefSeq" id="XP_046592728.1"/>
    </source>
</evidence>
<keyword evidence="5" id="KW-0969">Cilium</keyword>
<feature type="coiled-coil region" evidence="7">
    <location>
        <begin position="139"/>
        <end position="199"/>
    </location>
</feature>
<dbReference type="Proteomes" id="UP000829291">
    <property type="component" value="Chromosome 4"/>
</dbReference>
<comment type="subcellular location">
    <subcellularLocation>
        <location evidence="1">Cell projection</location>
        <location evidence="1">Cilium</location>
    </subcellularLocation>
</comment>
<evidence type="ECO:0000256" key="4">
    <source>
        <dbReference type="ARBA" id="ARBA00023054"/>
    </source>
</evidence>
<keyword evidence="6" id="KW-0966">Cell projection</keyword>
<proteinExistence type="inferred from homology"/>
<dbReference type="PANTHER" id="PTHR31954:SF1">
    <property type="entry name" value="CILIA- AND FLAGELLA-ASSOCIATED PROTEIN 157"/>
    <property type="match status" value="1"/>
</dbReference>
<keyword evidence="9" id="KW-1185">Reference proteome</keyword>
<accession>A0ABM3FXI2</accession>
<evidence type="ECO:0000256" key="6">
    <source>
        <dbReference type="ARBA" id="ARBA00023273"/>
    </source>
</evidence>
<dbReference type="PANTHER" id="PTHR31954">
    <property type="entry name" value="CILIA- AND FLAGELLA-ASSOCIATED PROTEIN 157"/>
    <property type="match status" value="1"/>
</dbReference>
<evidence type="ECO:0000256" key="1">
    <source>
        <dbReference type="ARBA" id="ARBA00004138"/>
    </source>
</evidence>
<name>A0ABM3FXI2_NEOLC</name>
<comment type="similarity">
    <text evidence="2">Belongs to the CFAP157 family.</text>
</comment>
<feature type="region of interest" description="Disordered" evidence="8">
    <location>
        <begin position="436"/>
        <end position="514"/>
    </location>
</feature>
<evidence type="ECO:0000256" key="7">
    <source>
        <dbReference type="SAM" id="Coils"/>
    </source>
</evidence>
<feature type="compositionally biased region" description="Acidic residues" evidence="8">
    <location>
        <begin position="443"/>
        <end position="454"/>
    </location>
</feature>
<feature type="compositionally biased region" description="Polar residues" evidence="8">
    <location>
        <begin position="485"/>
        <end position="505"/>
    </location>
</feature>
<protein>
    <recommendedName>
        <fullName evidence="3">Cilia- and flagella-associated protein 157</fullName>
    </recommendedName>
</protein>